<dbReference type="EMBL" id="BAAALG010000006">
    <property type="protein sequence ID" value="GAA1099754.1"/>
    <property type="molecule type" value="Genomic_DNA"/>
</dbReference>
<name>A0ABN1TUI8_9ACTN</name>
<evidence type="ECO:0000313" key="1">
    <source>
        <dbReference type="EMBL" id="GAA1099754.1"/>
    </source>
</evidence>
<accession>A0ABN1TUI8</accession>
<dbReference type="SUPFAM" id="SSF52833">
    <property type="entry name" value="Thioredoxin-like"/>
    <property type="match status" value="1"/>
</dbReference>
<dbReference type="Pfam" id="PF06999">
    <property type="entry name" value="Suc_Fer-like"/>
    <property type="match status" value="1"/>
</dbReference>
<dbReference type="Proteomes" id="UP001501581">
    <property type="component" value="Unassembled WGS sequence"/>
</dbReference>
<dbReference type="InterPro" id="IPR009737">
    <property type="entry name" value="Aim32/Apd1-like"/>
</dbReference>
<reference evidence="1 2" key="1">
    <citation type="journal article" date="2019" name="Int. J. Syst. Evol. Microbiol.">
        <title>The Global Catalogue of Microorganisms (GCM) 10K type strain sequencing project: providing services to taxonomists for standard genome sequencing and annotation.</title>
        <authorList>
            <consortium name="The Broad Institute Genomics Platform"/>
            <consortium name="The Broad Institute Genome Sequencing Center for Infectious Disease"/>
            <person name="Wu L."/>
            <person name="Ma J."/>
        </authorList>
    </citation>
    <scope>NUCLEOTIDE SEQUENCE [LARGE SCALE GENOMIC DNA]</scope>
    <source>
        <strain evidence="1 2">JCM 13008</strain>
    </source>
</reference>
<keyword evidence="2" id="KW-1185">Reference proteome</keyword>
<proteinExistence type="predicted"/>
<dbReference type="CDD" id="cd03062">
    <property type="entry name" value="TRX_Fd_Sucrase"/>
    <property type="match status" value="1"/>
</dbReference>
<comment type="caution">
    <text evidence="1">The sequence shown here is derived from an EMBL/GenBank/DDBJ whole genome shotgun (WGS) entry which is preliminary data.</text>
</comment>
<evidence type="ECO:0000313" key="2">
    <source>
        <dbReference type="Proteomes" id="UP001501581"/>
    </source>
</evidence>
<sequence>MAGGHPGSASRGARGRLSAVDEIVTPVAREFRCSREAVAEHLAGTAPTDHAHLLVEYRRGWGRDALAESTWPEEVRHELATRAKAAGVRVQLIRRHEQAHQVPVRPAEAEAGRFVAFAAWARGGFPAPAPNPSTASAEPSAWVERTTLTDPADLLDLSLADLAAGRSLGWSPHHEPLLLVCTNGKRDVCCAEQGRPIARALSEAHPDRAWETTHVGGHRFAGAMLVLPGALSYGRLDVDSALRVAAASERHEVVVEHLRGRGTYPPAVQYAEAVVRRELGENRAQALLLSTIETDGATSKVTFQRAGSEITVQVRELPGPAVRASCRDAVAKPTTTFEVVHGPR</sequence>
<gene>
    <name evidence="1" type="ORF">GCM10009668_16910</name>
</gene>
<dbReference type="InterPro" id="IPR036249">
    <property type="entry name" value="Thioredoxin-like_sf"/>
</dbReference>
<organism evidence="1 2">
    <name type="scientific">Nocardioides dubius</name>
    <dbReference type="NCBI Taxonomy" id="317019"/>
    <lineage>
        <taxon>Bacteria</taxon>
        <taxon>Bacillati</taxon>
        <taxon>Actinomycetota</taxon>
        <taxon>Actinomycetes</taxon>
        <taxon>Propionibacteriales</taxon>
        <taxon>Nocardioidaceae</taxon>
        <taxon>Nocardioides</taxon>
    </lineage>
</organism>
<protein>
    <submittedName>
        <fullName evidence="1">Sucrase ferredoxin</fullName>
    </submittedName>
</protein>